<dbReference type="Pfam" id="PF08780">
    <property type="entry name" value="NTase_sub_bind"/>
    <property type="match status" value="1"/>
</dbReference>
<keyword evidence="1" id="KW-0808">Transferase</keyword>
<dbReference type="Gene3D" id="1.20.120.330">
    <property type="entry name" value="Nucleotidyltransferases domain 2"/>
    <property type="match status" value="1"/>
</dbReference>
<organism evidence="1 2">
    <name type="scientific">Methanoplanus limicola DSM 2279</name>
    <dbReference type="NCBI Taxonomy" id="937775"/>
    <lineage>
        <taxon>Archaea</taxon>
        <taxon>Methanobacteriati</taxon>
        <taxon>Methanobacteriota</taxon>
        <taxon>Stenosarchaea group</taxon>
        <taxon>Methanomicrobia</taxon>
        <taxon>Methanomicrobiales</taxon>
        <taxon>Methanomicrobiaceae</taxon>
        <taxon>Methanoplanus</taxon>
    </lineage>
</organism>
<dbReference type="Proteomes" id="UP000005741">
    <property type="component" value="Chromosome"/>
</dbReference>
<dbReference type="AlphaFoldDB" id="H1YYN3"/>
<dbReference type="OrthoDB" id="115089at2157"/>
<keyword evidence="2" id="KW-1185">Reference proteome</keyword>
<dbReference type="NCBIfam" id="TIGR01987">
    <property type="entry name" value="HI0074"/>
    <property type="match status" value="1"/>
</dbReference>
<proteinExistence type="predicted"/>
<gene>
    <name evidence="1" type="ORF">Metlim_1923</name>
</gene>
<dbReference type="PATRIC" id="fig|937775.9.peg.2152"/>
<evidence type="ECO:0000313" key="2">
    <source>
        <dbReference type="Proteomes" id="UP000005741"/>
    </source>
</evidence>
<dbReference type="InParanoid" id="H1YYN3"/>
<dbReference type="HOGENOM" id="CLU_118479_1_0_2"/>
<protein>
    <submittedName>
        <fullName evidence="1">Nucleotidyltransferase substrate binding protein, HI0074 family</fullName>
    </submittedName>
</protein>
<accession>H1YYN3</accession>
<evidence type="ECO:0000313" key="1">
    <source>
        <dbReference type="EMBL" id="EHQ36016.1"/>
    </source>
</evidence>
<sequence length="150" mass="17427">MSGSDIHSVQRFNNYKKAFSNLKGAVKLSKTRELSDLEKQGLIHTFEFTHELAWKTMKDFLEYYGTVASGYGSRDATRESFKIGLINNGDVWMDMIVSRNKTVHTYDEDEMNAIYRKIVDDYTPEFTYLKERILKEVEKTEETESVGEAK</sequence>
<reference evidence="1 2" key="1">
    <citation type="submission" date="2011-10" db="EMBL/GenBank/DDBJ databases">
        <title>The Improved High-Quality Draft genome of Methanoplanus limicola DSM 2279.</title>
        <authorList>
            <consortium name="US DOE Joint Genome Institute (JGI-PGF)"/>
            <person name="Lucas S."/>
            <person name="Copeland A."/>
            <person name="Lapidus A."/>
            <person name="Glavina del Rio T."/>
            <person name="Dalin E."/>
            <person name="Tice H."/>
            <person name="Bruce D."/>
            <person name="Goodwin L."/>
            <person name="Pitluck S."/>
            <person name="Peters L."/>
            <person name="Mikhailova N."/>
            <person name="Lu M."/>
            <person name="Kyrpides N."/>
            <person name="Mavromatis K."/>
            <person name="Ivanova N."/>
            <person name="Markowitz V."/>
            <person name="Cheng J.-F."/>
            <person name="Hugenholtz P."/>
            <person name="Woyke T."/>
            <person name="Wu D."/>
            <person name="Wirth R."/>
            <person name="Brambilla E.-M."/>
            <person name="Klenk H.-P."/>
            <person name="Eisen J.A."/>
        </authorList>
    </citation>
    <scope>NUCLEOTIDE SEQUENCE [LARGE SCALE GENOMIC DNA]</scope>
    <source>
        <strain evidence="1 2">DSM 2279</strain>
    </source>
</reference>
<dbReference type="SUPFAM" id="SSF81593">
    <property type="entry name" value="Nucleotidyltransferase substrate binding subunit/domain"/>
    <property type="match status" value="1"/>
</dbReference>
<dbReference type="RefSeq" id="WP_004078123.1">
    <property type="nucleotide sequence ID" value="NZ_CM001436.1"/>
</dbReference>
<dbReference type="GO" id="GO:0016740">
    <property type="term" value="F:transferase activity"/>
    <property type="evidence" value="ECO:0007669"/>
    <property type="project" value="UniProtKB-KW"/>
</dbReference>
<name>H1YYN3_9EURY</name>
<dbReference type="EMBL" id="CM001436">
    <property type="protein sequence ID" value="EHQ36016.1"/>
    <property type="molecule type" value="Genomic_DNA"/>
</dbReference>
<dbReference type="InterPro" id="IPR010235">
    <property type="entry name" value="HepT"/>
</dbReference>